<keyword evidence="1" id="KW-0175">Coiled coil</keyword>
<dbReference type="NCBIfam" id="NF005085">
    <property type="entry name" value="PRK06520.1"/>
    <property type="match status" value="1"/>
</dbReference>
<dbReference type="RefSeq" id="WP_061841092.1">
    <property type="nucleotide sequence ID" value="NZ_BDEB01000103.1"/>
</dbReference>
<gene>
    <name evidence="3" type="ORF">TEHN7118_1401</name>
</gene>
<keyword evidence="4" id="KW-1185">Reference proteome</keyword>
<dbReference type="CDD" id="cd03311">
    <property type="entry name" value="CIMS_C_terminal_like"/>
    <property type="match status" value="1"/>
</dbReference>
<dbReference type="SUPFAM" id="SSF51726">
    <property type="entry name" value="UROD/MetE-like"/>
    <property type="match status" value="1"/>
</dbReference>
<dbReference type="InterPro" id="IPR002629">
    <property type="entry name" value="Met_Synth_C/arc"/>
</dbReference>
<dbReference type="GO" id="GO:0003871">
    <property type="term" value="F:5-methyltetrahydropteroyltriglutamate-homocysteine S-methyltransferase activity"/>
    <property type="evidence" value="ECO:0007669"/>
    <property type="project" value="InterPro"/>
</dbReference>
<proteinExistence type="predicted"/>
<dbReference type="GO" id="GO:0008270">
    <property type="term" value="F:zinc ion binding"/>
    <property type="evidence" value="ECO:0007669"/>
    <property type="project" value="InterPro"/>
</dbReference>
<dbReference type="InterPro" id="IPR038071">
    <property type="entry name" value="UROD/MetE-like_sf"/>
</dbReference>
<dbReference type="Proteomes" id="UP000236214">
    <property type="component" value="Unassembled WGS sequence"/>
</dbReference>
<dbReference type="Gene3D" id="3.20.20.210">
    <property type="match status" value="1"/>
</dbReference>
<evidence type="ECO:0000256" key="1">
    <source>
        <dbReference type="SAM" id="Coils"/>
    </source>
</evidence>
<dbReference type="Pfam" id="PF01717">
    <property type="entry name" value="Meth_synt_2"/>
    <property type="match status" value="1"/>
</dbReference>
<evidence type="ECO:0000313" key="3">
    <source>
        <dbReference type="EMBL" id="GBD68595.1"/>
    </source>
</evidence>
<protein>
    <recommendedName>
        <fullName evidence="2">Cobalamin-independent methionine synthase MetE C-terminal/archaeal domain-containing protein</fullName>
    </recommendedName>
</protein>
<feature type="coiled-coil region" evidence="1">
    <location>
        <begin position="216"/>
        <end position="243"/>
    </location>
</feature>
<dbReference type="AlphaFoldDB" id="A0A2H6CUC7"/>
<dbReference type="GO" id="GO:0009086">
    <property type="term" value="P:methionine biosynthetic process"/>
    <property type="evidence" value="ECO:0007669"/>
    <property type="project" value="InterPro"/>
</dbReference>
<dbReference type="PANTHER" id="PTHR43844">
    <property type="entry name" value="METHIONINE SYNTHASE"/>
    <property type="match status" value="1"/>
</dbReference>
<dbReference type="EMBL" id="BDEC01000058">
    <property type="protein sequence ID" value="GBD68595.1"/>
    <property type="molecule type" value="Genomic_DNA"/>
</dbReference>
<dbReference type="PANTHER" id="PTHR43844:SF1">
    <property type="entry name" value="METHIONINE SYNTHASE"/>
    <property type="match status" value="1"/>
</dbReference>
<evidence type="ECO:0000259" key="2">
    <source>
        <dbReference type="Pfam" id="PF01717"/>
    </source>
</evidence>
<accession>A0A2H6CUC7</accession>
<name>A0A2H6CUC7_TETHA</name>
<comment type="caution">
    <text evidence="3">The sequence shown here is derived from an EMBL/GenBank/DDBJ whole genome shotgun (WGS) entry which is preliminary data.</text>
</comment>
<feature type="domain" description="Cobalamin-independent methionine synthase MetE C-terminal/archaeal" evidence="2">
    <location>
        <begin position="17"/>
        <end position="359"/>
    </location>
</feature>
<reference evidence="3 4" key="1">
    <citation type="submission" date="2016-05" db="EMBL/GenBank/DDBJ databases">
        <title>Whole genome sequencing of Tetragenococcus halophilus subsp. halophilus NISL 7118.</title>
        <authorList>
            <person name="Shiwa Y."/>
            <person name="Nishimura I."/>
            <person name="Yoshikawa H."/>
            <person name="Koyama Y."/>
            <person name="Oguma T."/>
        </authorList>
    </citation>
    <scope>NUCLEOTIDE SEQUENCE [LARGE SCALE GENOMIC DNA]</scope>
    <source>
        <strain evidence="3 4">NISL 7118</strain>
    </source>
</reference>
<evidence type="ECO:0000313" key="4">
    <source>
        <dbReference type="Proteomes" id="UP000236214"/>
    </source>
</evidence>
<sequence length="387" mass="43490">MADTKLKQQSPYRYDIVGSFLRPEALKQAREDFEQGNISAEELKEVEDQAIIDLIKKQEEVGLNAVTDGEFRRSWWHLDFFWGLNGVTKAASDKGYQFKDKETRAETARLTGKLGGKNHPFVEHFRFAKEHAKEDTEVKLTIPAPAQFWAELARPENEASTKEIYSTTEALVDGIISAYREAISEFYAAGVKTLQIDDCTWGMLAAGTPMTNGIPEKVANKEHARAEKEAEEQKRLFVTLNNAIIDNQPQDLVINTHICRGNYQSTWSSSGGYDNVSSPLFDQENVNAYYLEYDSDRAGGFSPLANVTAGKKVVLGLVTSKSGSLENREDIIARIREASQFVPLENLCLSPQCGFASTEEGNILTEEQQWNKIRFIKDIAQEVWKDA</sequence>
<organism evidence="3 4">
    <name type="scientific">Tetragenococcus halophilus subsp. halophilus</name>
    <dbReference type="NCBI Taxonomy" id="1513897"/>
    <lineage>
        <taxon>Bacteria</taxon>
        <taxon>Bacillati</taxon>
        <taxon>Bacillota</taxon>
        <taxon>Bacilli</taxon>
        <taxon>Lactobacillales</taxon>
        <taxon>Enterococcaceae</taxon>
        <taxon>Tetragenococcus</taxon>
    </lineage>
</organism>